<evidence type="ECO:0000313" key="4">
    <source>
        <dbReference type="EMBL" id="GAA4267670.1"/>
    </source>
</evidence>
<dbReference type="Proteomes" id="UP001501594">
    <property type="component" value="Unassembled WGS sequence"/>
</dbReference>
<evidence type="ECO:0000256" key="1">
    <source>
        <dbReference type="ARBA" id="ARBA00005046"/>
    </source>
</evidence>
<reference evidence="5" key="1">
    <citation type="journal article" date="2019" name="Int. J. Syst. Evol. Microbiol.">
        <title>The Global Catalogue of Microorganisms (GCM) 10K type strain sequencing project: providing services to taxonomists for standard genome sequencing and annotation.</title>
        <authorList>
            <consortium name="The Broad Institute Genomics Platform"/>
            <consortium name="The Broad Institute Genome Sequencing Center for Infectious Disease"/>
            <person name="Wu L."/>
            <person name="Ma J."/>
        </authorList>
    </citation>
    <scope>NUCLEOTIDE SEQUENCE [LARGE SCALE GENOMIC DNA]</scope>
    <source>
        <strain evidence="5">JCM 17442</strain>
    </source>
</reference>
<dbReference type="PANTHER" id="PTHR43764">
    <property type="entry name" value="MOLYBDENUM COFACTOR BIOSYNTHESIS"/>
    <property type="match status" value="1"/>
</dbReference>
<dbReference type="SUPFAM" id="SSF53218">
    <property type="entry name" value="Molybdenum cofactor biosynthesis proteins"/>
    <property type="match status" value="1"/>
</dbReference>
<comment type="pathway">
    <text evidence="1">Cofactor biosynthesis; molybdopterin biosynthesis.</text>
</comment>
<dbReference type="InterPro" id="IPR036425">
    <property type="entry name" value="MoaB/Mog-like_dom_sf"/>
</dbReference>
<keyword evidence="2" id="KW-0501">Molybdenum cofactor biosynthesis</keyword>
<dbReference type="InterPro" id="IPR001453">
    <property type="entry name" value="MoaB/Mog_dom"/>
</dbReference>
<name>A0ABP8E6N3_9MICO</name>
<dbReference type="NCBIfam" id="TIGR00177">
    <property type="entry name" value="molyb_syn"/>
    <property type="match status" value="1"/>
</dbReference>
<protein>
    <submittedName>
        <fullName evidence="4">MogA/MoaB family molybdenum cofactor biosynthesis protein</fullName>
    </submittedName>
</protein>
<dbReference type="PROSITE" id="PS01078">
    <property type="entry name" value="MOCF_BIOSYNTHESIS_1"/>
    <property type="match status" value="1"/>
</dbReference>
<evidence type="ECO:0000256" key="2">
    <source>
        <dbReference type="ARBA" id="ARBA00023150"/>
    </source>
</evidence>
<dbReference type="InterPro" id="IPR008284">
    <property type="entry name" value="MoCF_biosynth_CS"/>
</dbReference>
<evidence type="ECO:0000259" key="3">
    <source>
        <dbReference type="SMART" id="SM00852"/>
    </source>
</evidence>
<dbReference type="RefSeq" id="WP_344798192.1">
    <property type="nucleotide sequence ID" value="NZ_BAABAU010000005.1"/>
</dbReference>
<evidence type="ECO:0000313" key="5">
    <source>
        <dbReference type="Proteomes" id="UP001501594"/>
    </source>
</evidence>
<dbReference type="Pfam" id="PF00994">
    <property type="entry name" value="MoCF_biosynth"/>
    <property type="match status" value="1"/>
</dbReference>
<keyword evidence="5" id="KW-1185">Reference proteome</keyword>
<dbReference type="EMBL" id="BAABAU010000005">
    <property type="protein sequence ID" value="GAA4267670.1"/>
    <property type="molecule type" value="Genomic_DNA"/>
</dbReference>
<gene>
    <name evidence="4" type="ORF">GCM10022256_32820</name>
</gene>
<sequence>MSDLDSVGDPSGARPPAPGRTALVVVASTRASRGDAVDTTGPVITAWLAERGFTVDEPVVVADGEPVGQALIAGITQPVDIVVTTGGTGVTPTDATPEMTLPLIDRRLLGIEEELRRRGSLHTPTALLSRGVVGVARRTLVVNLPGSPGGVRDGLELLDELLDHLLDQLRGGGHA</sequence>
<dbReference type="SMART" id="SM00852">
    <property type="entry name" value="MoCF_biosynth"/>
    <property type="match status" value="1"/>
</dbReference>
<comment type="caution">
    <text evidence="4">The sequence shown here is derived from an EMBL/GenBank/DDBJ whole genome shotgun (WGS) entry which is preliminary data.</text>
</comment>
<dbReference type="Gene3D" id="3.40.980.10">
    <property type="entry name" value="MoaB/Mog-like domain"/>
    <property type="match status" value="1"/>
</dbReference>
<proteinExistence type="predicted"/>
<organism evidence="4 5">
    <name type="scientific">Frondihabitans peucedani</name>
    <dbReference type="NCBI Taxonomy" id="598626"/>
    <lineage>
        <taxon>Bacteria</taxon>
        <taxon>Bacillati</taxon>
        <taxon>Actinomycetota</taxon>
        <taxon>Actinomycetes</taxon>
        <taxon>Micrococcales</taxon>
        <taxon>Microbacteriaceae</taxon>
        <taxon>Frondihabitans</taxon>
    </lineage>
</organism>
<accession>A0ABP8E6N3</accession>
<dbReference type="PANTHER" id="PTHR43764:SF1">
    <property type="entry name" value="MOLYBDOPTERIN MOLYBDOTRANSFERASE"/>
    <property type="match status" value="1"/>
</dbReference>
<feature type="domain" description="MoaB/Mog" evidence="3">
    <location>
        <begin position="23"/>
        <end position="165"/>
    </location>
</feature>
<dbReference type="InterPro" id="IPR051920">
    <property type="entry name" value="MPT_Adenylyltrnsfr/MoaC-Rel"/>
</dbReference>